<dbReference type="InterPro" id="IPR047198">
    <property type="entry name" value="DDP-like_NUDIX"/>
</dbReference>
<reference evidence="7 8" key="1">
    <citation type="submission" date="2019-02" db="EMBL/GenBank/DDBJ databases">
        <title>Deep-cultivation of Planctomycetes and their phenomic and genomic characterization uncovers novel biology.</title>
        <authorList>
            <person name="Wiegand S."/>
            <person name="Jogler M."/>
            <person name="Boedeker C."/>
            <person name="Pinto D."/>
            <person name="Vollmers J."/>
            <person name="Rivas-Marin E."/>
            <person name="Kohn T."/>
            <person name="Peeters S.H."/>
            <person name="Heuer A."/>
            <person name="Rast P."/>
            <person name="Oberbeckmann S."/>
            <person name="Bunk B."/>
            <person name="Jeske O."/>
            <person name="Meyerdierks A."/>
            <person name="Storesund J.E."/>
            <person name="Kallscheuer N."/>
            <person name="Luecker S."/>
            <person name="Lage O.M."/>
            <person name="Pohl T."/>
            <person name="Merkel B.J."/>
            <person name="Hornburger P."/>
            <person name="Mueller R.-W."/>
            <person name="Bruemmer F."/>
            <person name="Labrenz M."/>
            <person name="Spormann A.M."/>
            <person name="Op den Camp H."/>
            <person name="Overmann J."/>
            <person name="Amann R."/>
            <person name="Jetten M.S.M."/>
            <person name="Mascher T."/>
            <person name="Medema M.H."/>
            <person name="Devos D.P."/>
            <person name="Kaster A.-K."/>
            <person name="Ovreas L."/>
            <person name="Rohde M."/>
            <person name="Galperin M.Y."/>
            <person name="Jogler C."/>
        </authorList>
    </citation>
    <scope>NUCLEOTIDE SEQUENCE [LARGE SCALE GENOMIC DNA]</scope>
    <source>
        <strain evidence="7 8">K22_7</strain>
    </source>
</reference>
<gene>
    <name evidence="7" type="ORF">K227x_23950</name>
</gene>
<evidence type="ECO:0000313" key="8">
    <source>
        <dbReference type="Proteomes" id="UP000318538"/>
    </source>
</evidence>
<dbReference type="InterPro" id="IPR015797">
    <property type="entry name" value="NUDIX_hydrolase-like_dom_sf"/>
</dbReference>
<keyword evidence="3" id="KW-0378">Hydrolase</keyword>
<evidence type="ECO:0000256" key="2">
    <source>
        <dbReference type="ARBA" id="ARBA00022723"/>
    </source>
</evidence>
<evidence type="ECO:0000256" key="5">
    <source>
        <dbReference type="SAM" id="MobiDB-lite"/>
    </source>
</evidence>
<dbReference type="GO" id="GO:0016462">
    <property type="term" value="F:pyrophosphatase activity"/>
    <property type="evidence" value="ECO:0007669"/>
    <property type="project" value="InterPro"/>
</dbReference>
<dbReference type="AlphaFoldDB" id="A0A517NA46"/>
<protein>
    <submittedName>
        <fullName evidence="7">NUDIX domain protein</fullName>
    </submittedName>
</protein>
<dbReference type="EMBL" id="CP036525">
    <property type="protein sequence ID" value="QDT04009.1"/>
    <property type="molecule type" value="Genomic_DNA"/>
</dbReference>
<dbReference type="PANTHER" id="PTHR12629:SF0">
    <property type="entry name" value="DIPHOSPHOINOSITOL-POLYPHOSPHATE DIPHOSPHATASE"/>
    <property type="match status" value="1"/>
</dbReference>
<accession>A0A517NA46</accession>
<evidence type="ECO:0000256" key="3">
    <source>
        <dbReference type="ARBA" id="ARBA00022801"/>
    </source>
</evidence>
<dbReference type="PROSITE" id="PS51462">
    <property type="entry name" value="NUDIX"/>
    <property type="match status" value="1"/>
</dbReference>
<dbReference type="RefSeq" id="WP_218933935.1">
    <property type="nucleotide sequence ID" value="NZ_CP036525.1"/>
</dbReference>
<sequence length="330" mass="36102">MHKDLLILFHPDPPDQDSVEPSSVDPADSSKRNAQRFGVWMARQELVPQQVICDARLSSRTIAEKSSKSVGLDAQIVREEAMFAQGDEGAPRGVLSKLDSDTQCALLVMPRATAIDLAGYVCGSDAGSIQESIGSGTDVLLHLMLGNGWGEAVAGGGDWVQAVDAVTLPKKFPFPGVDGPQRRARPAYYYRQSAVIPFRVRDGKPEVLVVSTSKRKRWGVPKGIHEPGRTAQESAANEAFEEAGVRGNVLDFEMGHYVYAKWGATCEVHVFPMQVTEVLDPSEWAESHRGREWLSPAAAADRVHQDELKAMIRRLPERIARSMDDGDNDG</sequence>
<evidence type="ECO:0000259" key="6">
    <source>
        <dbReference type="PROSITE" id="PS51462"/>
    </source>
</evidence>
<feature type="region of interest" description="Disordered" evidence="5">
    <location>
        <begin position="9"/>
        <end position="31"/>
    </location>
</feature>
<evidence type="ECO:0000313" key="7">
    <source>
        <dbReference type="EMBL" id="QDT04009.1"/>
    </source>
</evidence>
<dbReference type="GO" id="GO:0046872">
    <property type="term" value="F:metal ion binding"/>
    <property type="evidence" value="ECO:0007669"/>
    <property type="project" value="UniProtKB-KW"/>
</dbReference>
<comment type="cofactor">
    <cofactor evidence="1">
        <name>Mg(2+)</name>
        <dbReference type="ChEBI" id="CHEBI:18420"/>
    </cofactor>
</comment>
<organism evidence="7 8">
    <name type="scientific">Rubripirellula lacrimiformis</name>
    <dbReference type="NCBI Taxonomy" id="1930273"/>
    <lineage>
        <taxon>Bacteria</taxon>
        <taxon>Pseudomonadati</taxon>
        <taxon>Planctomycetota</taxon>
        <taxon>Planctomycetia</taxon>
        <taxon>Pirellulales</taxon>
        <taxon>Pirellulaceae</taxon>
        <taxon>Rubripirellula</taxon>
    </lineage>
</organism>
<keyword evidence="2" id="KW-0479">Metal-binding</keyword>
<dbReference type="GO" id="GO:0005737">
    <property type="term" value="C:cytoplasm"/>
    <property type="evidence" value="ECO:0007669"/>
    <property type="project" value="TreeGrafter"/>
</dbReference>
<dbReference type="Proteomes" id="UP000318538">
    <property type="component" value="Chromosome"/>
</dbReference>
<proteinExistence type="predicted"/>
<keyword evidence="8" id="KW-1185">Reference proteome</keyword>
<dbReference type="Gene3D" id="3.90.79.10">
    <property type="entry name" value="Nucleoside Triphosphate Pyrophosphohydrolase"/>
    <property type="match status" value="1"/>
</dbReference>
<dbReference type="KEGG" id="rlc:K227x_23950"/>
<dbReference type="PANTHER" id="PTHR12629">
    <property type="entry name" value="DIPHOSPHOINOSITOL POLYPHOSPHATE PHOSPHOHYDROLASE"/>
    <property type="match status" value="1"/>
</dbReference>
<feature type="domain" description="Nudix hydrolase" evidence="6">
    <location>
        <begin position="189"/>
        <end position="316"/>
    </location>
</feature>
<dbReference type="SUPFAM" id="SSF55811">
    <property type="entry name" value="Nudix"/>
    <property type="match status" value="1"/>
</dbReference>
<evidence type="ECO:0000256" key="4">
    <source>
        <dbReference type="ARBA" id="ARBA00022842"/>
    </source>
</evidence>
<dbReference type="Pfam" id="PF00293">
    <property type="entry name" value="NUDIX"/>
    <property type="match status" value="1"/>
</dbReference>
<name>A0A517NA46_9BACT</name>
<dbReference type="CDD" id="cd04666">
    <property type="entry name" value="NUDIX_DIPP2_like_Nudt4"/>
    <property type="match status" value="1"/>
</dbReference>
<keyword evidence="4" id="KW-0460">Magnesium</keyword>
<evidence type="ECO:0000256" key="1">
    <source>
        <dbReference type="ARBA" id="ARBA00001946"/>
    </source>
</evidence>
<dbReference type="InterPro" id="IPR000086">
    <property type="entry name" value="NUDIX_hydrolase_dom"/>
</dbReference>